<evidence type="ECO:0008006" key="6">
    <source>
        <dbReference type="Google" id="ProtNLM"/>
    </source>
</evidence>
<keyword evidence="3" id="KW-0732">Signal</keyword>
<keyword evidence="2" id="KW-1133">Transmembrane helix</keyword>
<feature type="transmembrane region" description="Helical" evidence="2">
    <location>
        <begin position="140"/>
        <end position="167"/>
    </location>
</feature>
<feature type="compositionally biased region" description="Low complexity" evidence="1">
    <location>
        <begin position="370"/>
        <end position="389"/>
    </location>
</feature>
<comment type="caution">
    <text evidence="4">The sequence shown here is derived from an EMBL/GenBank/DDBJ whole genome shotgun (WGS) entry which is preliminary data.</text>
</comment>
<dbReference type="EMBL" id="JAABOA010000058">
    <property type="protein sequence ID" value="KAF9586214.1"/>
    <property type="molecule type" value="Genomic_DNA"/>
</dbReference>
<sequence length="506" mass="54960">MLASRLPQHRLLARLVVAVVSLAVIHADPIMDICLPGSCTSVMTFLDPCGGGATNTSLQHELVYTPTPILGSCQCNVEFFNSFSSCLACIASQKGQAYPQIESQDLWLAHCKDYGFNYTNSPVNFTLPTNGDDASTAGKLGVGVIIGIAVGGLTALAALGAVFVYVFKNNRKKRRRNIFERPYSSTSANPAHHEEGGGASNYHNTDYNNNLHGGYRDDNDGYENVPHDQQRYPYQDYHVNQSNLTFDSEPNDVMLMNSLQSPKRSSYLPTTATAAILPPPAGINAVVVGTGAVGGIGALPPLGSARPADTMPQNLRTKPKDWDEGLHQQQLQQEHALASDLVSRDVLLGRNDKAALDESDDDLGYHNHPSSSAATATATAGGLAQSGLGYDEFEPLEPPRARDRFRNDREEYLAGRRSMTPPRANLRSYGDDFERPSYERERRHSGSDRGSVSGLNLVRGGVHSPSGLQNQRNSDDENGTKEDENSPEAVRRRRAAELFSAEGSRT</sequence>
<dbReference type="OrthoDB" id="2412153at2759"/>
<accession>A0A9P6G379</accession>
<gene>
    <name evidence="4" type="ORF">BGW38_008424</name>
</gene>
<dbReference type="Proteomes" id="UP000780801">
    <property type="component" value="Unassembled WGS sequence"/>
</dbReference>
<evidence type="ECO:0000313" key="4">
    <source>
        <dbReference type="EMBL" id="KAF9586214.1"/>
    </source>
</evidence>
<name>A0A9P6G379_9FUNG</name>
<evidence type="ECO:0000256" key="2">
    <source>
        <dbReference type="SAM" id="Phobius"/>
    </source>
</evidence>
<feature type="region of interest" description="Disordered" evidence="1">
    <location>
        <begin position="301"/>
        <end position="320"/>
    </location>
</feature>
<protein>
    <recommendedName>
        <fullName evidence="6">Transmembrane protein</fullName>
    </recommendedName>
</protein>
<keyword evidence="2" id="KW-0812">Transmembrane</keyword>
<feature type="compositionally biased region" description="Basic and acidic residues" evidence="1">
    <location>
        <begin position="473"/>
        <end position="484"/>
    </location>
</feature>
<evidence type="ECO:0000256" key="3">
    <source>
        <dbReference type="SAM" id="SignalP"/>
    </source>
</evidence>
<feature type="chain" id="PRO_5040458851" description="Transmembrane protein" evidence="3">
    <location>
        <begin position="28"/>
        <end position="506"/>
    </location>
</feature>
<feature type="compositionally biased region" description="Polar residues" evidence="1">
    <location>
        <begin position="201"/>
        <end position="211"/>
    </location>
</feature>
<keyword evidence="2" id="KW-0472">Membrane</keyword>
<feature type="signal peptide" evidence="3">
    <location>
        <begin position="1"/>
        <end position="27"/>
    </location>
</feature>
<reference evidence="4" key="1">
    <citation type="journal article" date="2020" name="Fungal Divers.">
        <title>Resolving the Mortierellaceae phylogeny through synthesis of multi-gene phylogenetics and phylogenomics.</title>
        <authorList>
            <person name="Vandepol N."/>
            <person name="Liber J."/>
            <person name="Desiro A."/>
            <person name="Na H."/>
            <person name="Kennedy M."/>
            <person name="Barry K."/>
            <person name="Grigoriev I.V."/>
            <person name="Miller A.N."/>
            <person name="O'Donnell K."/>
            <person name="Stajich J.E."/>
            <person name="Bonito G."/>
        </authorList>
    </citation>
    <scope>NUCLEOTIDE SEQUENCE</scope>
    <source>
        <strain evidence="4">KOD1015</strain>
    </source>
</reference>
<feature type="compositionally biased region" description="Basic and acidic residues" evidence="1">
    <location>
        <begin position="397"/>
        <end position="414"/>
    </location>
</feature>
<evidence type="ECO:0000256" key="1">
    <source>
        <dbReference type="SAM" id="MobiDB-lite"/>
    </source>
</evidence>
<feature type="compositionally biased region" description="Basic and acidic residues" evidence="1">
    <location>
        <begin position="429"/>
        <end position="447"/>
    </location>
</feature>
<proteinExistence type="predicted"/>
<feature type="compositionally biased region" description="Basic and acidic residues" evidence="1">
    <location>
        <begin position="214"/>
        <end position="228"/>
    </location>
</feature>
<feature type="region of interest" description="Disordered" evidence="1">
    <location>
        <begin position="179"/>
        <end position="228"/>
    </location>
</feature>
<feature type="region of interest" description="Disordered" evidence="1">
    <location>
        <begin position="357"/>
        <end position="506"/>
    </location>
</feature>
<evidence type="ECO:0000313" key="5">
    <source>
        <dbReference type="Proteomes" id="UP000780801"/>
    </source>
</evidence>
<organism evidence="4 5">
    <name type="scientific">Lunasporangiospora selenospora</name>
    <dbReference type="NCBI Taxonomy" id="979761"/>
    <lineage>
        <taxon>Eukaryota</taxon>
        <taxon>Fungi</taxon>
        <taxon>Fungi incertae sedis</taxon>
        <taxon>Mucoromycota</taxon>
        <taxon>Mortierellomycotina</taxon>
        <taxon>Mortierellomycetes</taxon>
        <taxon>Mortierellales</taxon>
        <taxon>Mortierellaceae</taxon>
        <taxon>Lunasporangiospora</taxon>
    </lineage>
</organism>
<keyword evidence="5" id="KW-1185">Reference proteome</keyword>
<dbReference type="AlphaFoldDB" id="A0A9P6G379"/>